<comment type="caution">
    <text evidence="1">The sequence shown here is derived from an EMBL/GenBank/DDBJ whole genome shotgun (WGS) entry which is preliminary data.</text>
</comment>
<dbReference type="Proteomes" id="UP000286482">
    <property type="component" value="Unassembled WGS sequence"/>
</dbReference>
<evidence type="ECO:0008006" key="3">
    <source>
        <dbReference type="Google" id="ProtNLM"/>
    </source>
</evidence>
<dbReference type="OrthoDB" id="6402637at2"/>
<proteinExistence type="predicted"/>
<reference evidence="1 2" key="1">
    <citation type="submission" date="2018-09" db="EMBL/GenBank/DDBJ databases">
        <authorList>
            <person name="Wang Z."/>
        </authorList>
    </citation>
    <scope>NUCLEOTIDE SEQUENCE [LARGE SCALE GENOMIC DNA]</scope>
    <source>
        <strain evidence="1 2">ALS 81</strain>
    </source>
</reference>
<evidence type="ECO:0000313" key="1">
    <source>
        <dbReference type="EMBL" id="RKF22274.1"/>
    </source>
</evidence>
<dbReference type="AlphaFoldDB" id="A0A420ENU9"/>
<dbReference type="EMBL" id="RAQO01000001">
    <property type="protein sequence ID" value="RKF22274.1"/>
    <property type="molecule type" value="Genomic_DNA"/>
</dbReference>
<evidence type="ECO:0000313" key="2">
    <source>
        <dbReference type="Proteomes" id="UP000286482"/>
    </source>
</evidence>
<organism evidence="1 2">
    <name type="scientific">Alginatibacterium sediminis</name>
    <dbReference type="NCBI Taxonomy" id="2164068"/>
    <lineage>
        <taxon>Bacteria</taxon>
        <taxon>Pseudomonadati</taxon>
        <taxon>Pseudomonadota</taxon>
        <taxon>Gammaproteobacteria</taxon>
        <taxon>Alteromonadales</taxon>
        <taxon>Alteromonadaceae</taxon>
        <taxon>Alginatibacterium</taxon>
    </lineage>
</organism>
<keyword evidence="2" id="KW-1185">Reference proteome</keyword>
<sequence>MSNSLLVNISKYASSHQTSPIENFITEAFAWLLRNDEQVREALCIILQSKGSDQGLSFEQLAESDSLDTQVNFNGKYPDMLWYSKDDQFCVIFEHKVWSELHHKQLHNYRAYAEEHLNKRHAIVLISAHVGQHRQNPNIALCWHEVAQEIQKIDSKNGKLDWIRSEFVDLLKNNGLVDVSPINPLSVAYYNEVKRLDKQLTNISERSRNLSWPLLNQENATVFTIPENRKINQWGRVGLTFSSFVKDNPPAWKPGLFFGFVMDGSDHLIEDLLKEGPIAAVVLSINQKHFLSLKDKGYYDRFVAHLRKQIPKGWHISDRTEKGNRINKWHPLIIYRNLSEFIGDANTLDKQQQTYFRQMSEMQELILGCDSFQSFCNELQDRSMG</sequence>
<name>A0A420ENU9_9ALTE</name>
<gene>
    <name evidence="1" type="ORF">DBZ36_01100</name>
</gene>
<dbReference type="RefSeq" id="WP_120353076.1">
    <property type="nucleotide sequence ID" value="NZ_RAQO01000001.1"/>
</dbReference>
<protein>
    <recommendedName>
        <fullName evidence="3">PD-(D/E)XK nuclease superfamily protein</fullName>
    </recommendedName>
</protein>
<accession>A0A420ENU9</accession>